<reference evidence="2" key="1">
    <citation type="journal article" date="2013" name="Genetics">
        <title>The draft genome and transcriptome of Panagrellus redivivus are shaped by the harsh demands of a free-living lifestyle.</title>
        <authorList>
            <person name="Srinivasan J."/>
            <person name="Dillman A.R."/>
            <person name="Macchietto M.G."/>
            <person name="Heikkinen L."/>
            <person name="Lakso M."/>
            <person name="Fracchia K.M."/>
            <person name="Antoshechkin I."/>
            <person name="Mortazavi A."/>
            <person name="Wong G."/>
            <person name="Sternberg P.W."/>
        </authorList>
    </citation>
    <scope>NUCLEOTIDE SEQUENCE [LARGE SCALE GENOMIC DNA]</scope>
    <source>
        <strain evidence="2">MT8872</strain>
    </source>
</reference>
<organism evidence="2 3">
    <name type="scientific">Panagrellus redivivus</name>
    <name type="common">Microworm</name>
    <dbReference type="NCBI Taxonomy" id="6233"/>
    <lineage>
        <taxon>Eukaryota</taxon>
        <taxon>Metazoa</taxon>
        <taxon>Ecdysozoa</taxon>
        <taxon>Nematoda</taxon>
        <taxon>Chromadorea</taxon>
        <taxon>Rhabditida</taxon>
        <taxon>Tylenchina</taxon>
        <taxon>Panagrolaimomorpha</taxon>
        <taxon>Panagrolaimoidea</taxon>
        <taxon>Panagrolaimidae</taxon>
        <taxon>Panagrellus</taxon>
    </lineage>
</organism>
<evidence type="ECO:0000256" key="1">
    <source>
        <dbReference type="SAM" id="SignalP"/>
    </source>
</evidence>
<accession>A0A7E4ZSV7</accession>
<protein>
    <submittedName>
        <fullName evidence="3">ML domain-containing protein</fullName>
    </submittedName>
</protein>
<feature type="signal peptide" evidence="1">
    <location>
        <begin position="1"/>
        <end position="17"/>
    </location>
</feature>
<evidence type="ECO:0000313" key="2">
    <source>
        <dbReference type="Proteomes" id="UP000492821"/>
    </source>
</evidence>
<dbReference type="PANTHER" id="PTHR35573">
    <property type="entry name" value="PROTEIN CBG22129"/>
    <property type="match status" value="1"/>
</dbReference>
<keyword evidence="2" id="KW-1185">Reference proteome</keyword>
<evidence type="ECO:0000313" key="3">
    <source>
        <dbReference type="WBParaSite" id="Pan_g15497.t1"/>
    </source>
</evidence>
<keyword evidence="1" id="KW-0732">Signal</keyword>
<proteinExistence type="predicted"/>
<reference evidence="3" key="2">
    <citation type="submission" date="2020-10" db="UniProtKB">
        <authorList>
            <consortium name="WormBaseParasite"/>
        </authorList>
    </citation>
    <scope>IDENTIFICATION</scope>
</reference>
<feature type="chain" id="PRO_5028858290" evidence="1">
    <location>
        <begin position="18"/>
        <end position="175"/>
    </location>
</feature>
<name>A0A7E4ZSV7_PANRE</name>
<dbReference type="PANTHER" id="PTHR35573:SF1">
    <property type="entry name" value="ML DOMAIN-CONTAINING PROTEIN"/>
    <property type="match status" value="1"/>
</dbReference>
<dbReference type="Proteomes" id="UP000492821">
    <property type="component" value="Unassembled WGS sequence"/>
</dbReference>
<sequence>MFRTVAAVLAFIAVCQGCDKFPNGTETALHWFQSCTGNTVAYDLQAFDGAGNPEYPVHLSQPLYVKLNLTNNAAAPYTTLSLSMKLSTWGGWTGCNWHELPTFGLLDNMNGCENGIPCPIPTGNNLLNVVVDFTKYDQIISLLTNDAPYQLEQIITDTVTGDKTCVTVQTRALIK</sequence>
<dbReference type="WBParaSite" id="Pan_g15497.t1">
    <property type="protein sequence ID" value="Pan_g15497.t1"/>
    <property type="gene ID" value="Pan_g15497"/>
</dbReference>
<dbReference type="AlphaFoldDB" id="A0A7E4ZSV7"/>